<accession>X1TWF8</accession>
<evidence type="ECO:0000259" key="5">
    <source>
        <dbReference type="PROSITE" id="PS51379"/>
    </source>
</evidence>
<dbReference type="SUPFAM" id="SSF54862">
    <property type="entry name" value="4Fe-4S ferredoxins"/>
    <property type="match status" value="1"/>
</dbReference>
<dbReference type="InterPro" id="IPR017896">
    <property type="entry name" value="4Fe4S_Fe-S-bd"/>
</dbReference>
<evidence type="ECO:0000313" key="6">
    <source>
        <dbReference type="EMBL" id="GAI95716.1"/>
    </source>
</evidence>
<keyword evidence="1" id="KW-0004">4Fe-4S</keyword>
<feature type="domain" description="4Fe-4S ferredoxin-type" evidence="5">
    <location>
        <begin position="34"/>
        <end position="63"/>
    </location>
</feature>
<comment type="caution">
    <text evidence="6">The sequence shown here is derived from an EMBL/GenBank/DDBJ whole genome shotgun (WGS) entry which is preliminary data.</text>
</comment>
<dbReference type="PANTHER" id="PTHR43687">
    <property type="entry name" value="ADENYLYLSULFATE REDUCTASE, BETA SUBUNIT"/>
    <property type="match status" value="1"/>
</dbReference>
<dbReference type="Gene3D" id="3.30.70.20">
    <property type="match status" value="2"/>
</dbReference>
<evidence type="ECO:0000256" key="1">
    <source>
        <dbReference type="ARBA" id="ARBA00022485"/>
    </source>
</evidence>
<sequence length="77" mass="8056">EAATAVINEGICSGCQICKLVCPYSAISVEEEKQVCQVNEALCKGCGVCVSGCPSDAISLSHFTNEQILAEMEGMLV</sequence>
<proteinExistence type="predicted"/>
<keyword evidence="4" id="KW-0411">Iron-sulfur</keyword>
<dbReference type="InterPro" id="IPR050572">
    <property type="entry name" value="Fe-S_Ferredoxin"/>
</dbReference>
<protein>
    <recommendedName>
        <fullName evidence="5">4Fe-4S ferredoxin-type domain-containing protein</fullName>
    </recommendedName>
</protein>
<feature type="domain" description="4Fe-4S ferredoxin-type" evidence="5">
    <location>
        <begin position="3"/>
        <end position="32"/>
    </location>
</feature>
<keyword evidence="2" id="KW-0479">Metal-binding</keyword>
<dbReference type="Pfam" id="PF14697">
    <property type="entry name" value="Fer4_21"/>
    <property type="match status" value="1"/>
</dbReference>
<dbReference type="PROSITE" id="PS51379">
    <property type="entry name" value="4FE4S_FER_2"/>
    <property type="match status" value="2"/>
</dbReference>
<organism evidence="6">
    <name type="scientific">marine sediment metagenome</name>
    <dbReference type="NCBI Taxonomy" id="412755"/>
    <lineage>
        <taxon>unclassified sequences</taxon>
        <taxon>metagenomes</taxon>
        <taxon>ecological metagenomes</taxon>
    </lineage>
</organism>
<dbReference type="GO" id="GO:0046872">
    <property type="term" value="F:metal ion binding"/>
    <property type="evidence" value="ECO:0007669"/>
    <property type="project" value="UniProtKB-KW"/>
</dbReference>
<name>X1TWF8_9ZZZZ</name>
<dbReference type="PROSITE" id="PS00198">
    <property type="entry name" value="4FE4S_FER_1"/>
    <property type="match status" value="2"/>
</dbReference>
<feature type="non-terminal residue" evidence="6">
    <location>
        <position position="1"/>
    </location>
</feature>
<dbReference type="AlphaFoldDB" id="X1TWF8"/>
<dbReference type="InterPro" id="IPR017900">
    <property type="entry name" value="4Fe4S_Fe_S_CS"/>
</dbReference>
<evidence type="ECO:0000256" key="2">
    <source>
        <dbReference type="ARBA" id="ARBA00022723"/>
    </source>
</evidence>
<dbReference type="PANTHER" id="PTHR43687:SF1">
    <property type="entry name" value="FERREDOXIN III"/>
    <property type="match status" value="1"/>
</dbReference>
<keyword evidence="3" id="KW-0408">Iron</keyword>
<reference evidence="6" key="1">
    <citation type="journal article" date="2014" name="Front. Microbiol.">
        <title>High frequency of phylogenetically diverse reductive dehalogenase-homologous genes in deep subseafloor sedimentary metagenomes.</title>
        <authorList>
            <person name="Kawai M."/>
            <person name="Futagami T."/>
            <person name="Toyoda A."/>
            <person name="Takaki Y."/>
            <person name="Nishi S."/>
            <person name="Hori S."/>
            <person name="Arai W."/>
            <person name="Tsubouchi T."/>
            <person name="Morono Y."/>
            <person name="Uchiyama I."/>
            <person name="Ito T."/>
            <person name="Fujiyama A."/>
            <person name="Inagaki F."/>
            <person name="Takami H."/>
        </authorList>
    </citation>
    <scope>NUCLEOTIDE SEQUENCE</scope>
    <source>
        <strain evidence="6">Expedition CK06-06</strain>
    </source>
</reference>
<dbReference type="GO" id="GO:0051539">
    <property type="term" value="F:4 iron, 4 sulfur cluster binding"/>
    <property type="evidence" value="ECO:0007669"/>
    <property type="project" value="UniProtKB-KW"/>
</dbReference>
<dbReference type="EMBL" id="BARW01023441">
    <property type="protein sequence ID" value="GAI95716.1"/>
    <property type="molecule type" value="Genomic_DNA"/>
</dbReference>
<gene>
    <name evidence="6" type="ORF">S12H4_38878</name>
</gene>
<evidence type="ECO:0000256" key="3">
    <source>
        <dbReference type="ARBA" id="ARBA00023004"/>
    </source>
</evidence>
<evidence type="ECO:0000256" key="4">
    <source>
        <dbReference type="ARBA" id="ARBA00023014"/>
    </source>
</evidence>